<protein>
    <recommendedName>
        <fullName evidence="4">Secreted protein</fullName>
    </recommendedName>
</protein>
<dbReference type="EMBL" id="NMUH01003444">
    <property type="protein sequence ID" value="MQM05609.1"/>
    <property type="molecule type" value="Genomic_DNA"/>
</dbReference>
<accession>A0A843W852</accession>
<evidence type="ECO:0000313" key="3">
    <source>
        <dbReference type="Proteomes" id="UP000652761"/>
    </source>
</evidence>
<reference evidence="2" key="1">
    <citation type="submission" date="2017-07" db="EMBL/GenBank/DDBJ databases">
        <title>Taro Niue Genome Assembly and Annotation.</title>
        <authorList>
            <person name="Atibalentja N."/>
            <person name="Keating K."/>
            <person name="Fields C.J."/>
        </authorList>
    </citation>
    <scope>NUCLEOTIDE SEQUENCE</scope>
    <source>
        <strain evidence="2">Niue_2</strain>
        <tissue evidence="2">Leaf</tissue>
    </source>
</reference>
<sequence length="68" mass="7300">MALCVACGFFARFTCVASEVARCVRAVVARLAGFSQDCSVLVSVVAVLPQGLRYAVDLAGAFWRYISH</sequence>
<evidence type="ECO:0008006" key="4">
    <source>
        <dbReference type="Google" id="ProtNLM"/>
    </source>
</evidence>
<organism evidence="2 3">
    <name type="scientific">Colocasia esculenta</name>
    <name type="common">Wild taro</name>
    <name type="synonym">Arum esculentum</name>
    <dbReference type="NCBI Taxonomy" id="4460"/>
    <lineage>
        <taxon>Eukaryota</taxon>
        <taxon>Viridiplantae</taxon>
        <taxon>Streptophyta</taxon>
        <taxon>Embryophyta</taxon>
        <taxon>Tracheophyta</taxon>
        <taxon>Spermatophyta</taxon>
        <taxon>Magnoliopsida</taxon>
        <taxon>Liliopsida</taxon>
        <taxon>Araceae</taxon>
        <taxon>Aroideae</taxon>
        <taxon>Colocasieae</taxon>
        <taxon>Colocasia</taxon>
    </lineage>
</organism>
<evidence type="ECO:0000256" key="1">
    <source>
        <dbReference type="SAM" id="SignalP"/>
    </source>
</evidence>
<feature type="chain" id="PRO_5032645870" description="Secreted protein" evidence="1">
    <location>
        <begin position="19"/>
        <end position="68"/>
    </location>
</feature>
<dbReference type="AlphaFoldDB" id="A0A843W852"/>
<gene>
    <name evidence="2" type="ORF">Taro_038420</name>
</gene>
<comment type="caution">
    <text evidence="2">The sequence shown here is derived from an EMBL/GenBank/DDBJ whole genome shotgun (WGS) entry which is preliminary data.</text>
</comment>
<feature type="signal peptide" evidence="1">
    <location>
        <begin position="1"/>
        <end position="18"/>
    </location>
</feature>
<evidence type="ECO:0000313" key="2">
    <source>
        <dbReference type="EMBL" id="MQM05609.1"/>
    </source>
</evidence>
<dbReference type="Proteomes" id="UP000652761">
    <property type="component" value="Unassembled WGS sequence"/>
</dbReference>
<proteinExistence type="predicted"/>
<keyword evidence="1" id="KW-0732">Signal</keyword>
<name>A0A843W852_COLES</name>
<keyword evidence="3" id="KW-1185">Reference proteome</keyword>